<feature type="compositionally biased region" description="Basic and acidic residues" evidence="1">
    <location>
        <begin position="773"/>
        <end position="789"/>
    </location>
</feature>
<name>A0AA39X2Q5_9PEZI</name>
<evidence type="ECO:0000313" key="3">
    <source>
        <dbReference type="Proteomes" id="UP001175000"/>
    </source>
</evidence>
<comment type="caution">
    <text evidence="2">The sequence shown here is derived from an EMBL/GenBank/DDBJ whole genome shotgun (WGS) entry which is preliminary data.</text>
</comment>
<feature type="compositionally biased region" description="Polar residues" evidence="1">
    <location>
        <begin position="368"/>
        <end position="380"/>
    </location>
</feature>
<feature type="compositionally biased region" description="Basic and acidic residues" evidence="1">
    <location>
        <begin position="744"/>
        <end position="765"/>
    </location>
</feature>
<sequence>MDGAAKSIDIVAKRILPERPHHLSLSLAYKFPKPDGFWFTGASSPLQYLTFVSDADRGILITRPSYDICEEPEGAPAPMQVKLLAKGEVKKKLSIKDYQKKKNNSASPTDDGPTVKSEARPNGAPIPARAPREEERRENIKPTEKHEMRQDSSQRAERPRPELNGERTKSAQPKPAPDVESRKRNADTDGNLPPQKRVKSDSITSRPDTSRPAKPEAARARDRMNEKSHRDPRSESLHPTANGLAPSTAERERENTASPRSTIQVNGTRPHSDSGKSTPRRMENPARAALPELLSPLHPSLEAELNERESGRKRLAEKAPQKSQKTDPPAKRPKPSVQIPQLLSPTLPPIVEAELARRKKTPPKGEGNSRNNLTPESPTSARKIKAQPADEEEPPRPTRPSKIVTIKLKKGMAKRAKELLSLPSRSAKDALKKERSVSVEDTPPPARKRPRVLDDAPPETAVAKRSKATADSVIARPIGPSTPLKQSATAMSRVTSNQSQGTPGNSQTLTLTPGALDRPPTRSDSVEPSRARSAGDMLRDRAAIENLREKSEEYRLLGSSIKHQRDDILRAASKDGLTKDDERRSTALHFEMVLAYMVSFSMFNQMRMLERKVCDLTRFESLLPHFTELRARIRREGHPEALRALALQLNAICLEQITAAFQTLDPQAVPLGFARWVKLERQRAPTWAEAVAAYEAVEDSRSRTLMGPWSKVEDAVMATLNVLRRWSLRNSVRWNPVIMKDKLARTDREQEQERDRERPRERIPERMNGGGGGRERDRDHERDRDRDRD</sequence>
<feature type="compositionally biased region" description="Basic and acidic residues" evidence="1">
    <location>
        <begin position="519"/>
        <end position="530"/>
    </location>
</feature>
<dbReference type="EMBL" id="JAULSU010000002">
    <property type="protein sequence ID" value="KAK0626155.1"/>
    <property type="molecule type" value="Genomic_DNA"/>
</dbReference>
<feature type="region of interest" description="Disordered" evidence="1">
    <location>
        <begin position="95"/>
        <end position="538"/>
    </location>
</feature>
<feature type="compositionally biased region" description="Basic and acidic residues" evidence="1">
    <location>
        <begin position="130"/>
        <end position="169"/>
    </location>
</feature>
<evidence type="ECO:0000313" key="2">
    <source>
        <dbReference type="EMBL" id="KAK0626155.1"/>
    </source>
</evidence>
<feature type="region of interest" description="Disordered" evidence="1">
    <location>
        <begin position="744"/>
        <end position="789"/>
    </location>
</feature>
<feature type="compositionally biased region" description="Low complexity" evidence="1">
    <location>
        <begin position="288"/>
        <end position="303"/>
    </location>
</feature>
<organism evidence="2 3">
    <name type="scientific">Immersiella caudata</name>
    <dbReference type="NCBI Taxonomy" id="314043"/>
    <lineage>
        <taxon>Eukaryota</taxon>
        <taxon>Fungi</taxon>
        <taxon>Dikarya</taxon>
        <taxon>Ascomycota</taxon>
        <taxon>Pezizomycotina</taxon>
        <taxon>Sordariomycetes</taxon>
        <taxon>Sordariomycetidae</taxon>
        <taxon>Sordariales</taxon>
        <taxon>Lasiosphaeriaceae</taxon>
        <taxon>Immersiella</taxon>
    </lineage>
</organism>
<dbReference type="AlphaFoldDB" id="A0AA39X2Q5"/>
<reference evidence="2" key="1">
    <citation type="submission" date="2023-06" db="EMBL/GenBank/DDBJ databases">
        <title>Genome-scale phylogeny and comparative genomics of the fungal order Sordariales.</title>
        <authorList>
            <consortium name="Lawrence Berkeley National Laboratory"/>
            <person name="Hensen N."/>
            <person name="Bonometti L."/>
            <person name="Westerberg I."/>
            <person name="Brannstrom I.O."/>
            <person name="Guillou S."/>
            <person name="Cros-Aarteil S."/>
            <person name="Calhoun S."/>
            <person name="Haridas S."/>
            <person name="Kuo A."/>
            <person name="Mondo S."/>
            <person name="Pangilinan J."/>
            <person name="Riley R."/>
            <person name="Labutti K."/>
            <person name="Andreopoulos B."/>
            <person name="Lipzen A."/>
            <person name="Chen C."/>
            <person name="Yanf M."/>
            <person name="Daum C."/>
            <person name="Ng V."/>
            <person name="Clum A."/>
            <person name="Steindorff A."/>
            <person name="Ohm R."/>
            <person name="Martin F."/>
            <person name="Silar P."/>
            <person name="Natvig D."/>
            <person name="Lalanne C."/>
            <person name="Gautier V."/>
            <person name="Ament-Velasquez S.L."/>
            <person name="Kruys A."/>
            <person name="Hutchinson M.I."/>
            <person name="Powell A.J."/>
            <person name="Barry K."/>
            <person name="Miller A.N."/>
            <person name="Grigoriev I.V."/>
            <person name="Debuchy R."/>
            <person name="Gladieux P."/>
            <person name="Thoren M.H."/>
            <person name="Johannesson H."/>
        </authorList>
    </citation>
    <scope>NUCLEOTIDE SEQUENCE</scope>
    <source>
        <strain evidence="2">CBS 606.72</strain>
    </source>
</reference>
<feature type="compositionally biased region" description="Basic and acidic residues" evidence="1">
    <location>
        <begin position="426"/>
        <end position="438"/>
    </location>
</feature>
<feature type="compositionally biased region" description="Polar residues" evidence="1">
    <location>
        <begin position="483"/>
        <end position="511"/>
    </location>
</feature>
<proteinExistence type="predicted"/>
<feature type="compositionally biased region" description="Polar residues" evidence="1">
    <location>
        <begin position="256"/>
        <end position="269"/>
    </location>
</feature>
<keyword evidence="3" id="KW-1185">Reference proteome</keyword>
<accession>A0AA39X2Q5</accession>
<feature type="compositionally biased region" description="Basic and acidic residues" evidence="1">
    <location>
        <begin position="177"/>
        <end position="187"/>
    </location>
</feature>
<feature type="compositionally biased region" description="Basic and acidic residues" evidence="1">
    <location>
        <begin position="208"/>
        <end position="236"/>
    </location>
</feature>
<gene>
    <name evidence="2" type="ORF">B0T14DRAFT_421544</name>
</gene>
<dbReference type="Proteomes" id="UP001175000">
    <property type="component" value="Unassembled WGS sequence"/>
</dbReference>
<protein>
    <submittedName>
        <fullName evidence="2">Uncharacterized protein</fullName>
    </submittedName>
</protein>
<feature type="compositionally biased region" description="Basic and acidic residues" evidence="1">
    <location>
        <begin position="305"/>
        <end position="330"/>
    </location>
</feature>
<evidence type="ECO:0000256" key="1">
    <source>
        <dbReference type="SAM" id="MobiDB-lite"/>
    </source>
</evidence>
<feature type="compositionally biased region" description="Basic and acidic residues" evidence="1">
    <location>
        <begin position="270"/>
        <end position="284"/>
    </location>
</feature>